<evidence type="ECO:0000313" key="2">
    <source>
        <dbReference type="Proteomes" id="UP001549097"/>
    </source>
</evidence>
<proteinExistence type="predicted"/>
<sequence length="625" mass="69734">MPGVTLSMRLKMNRDTFVYPQNNGGVYLRNNVTSIQMEGNTIDQWLEKLMPMLDGSRSLEDITDGLPDPYKEQVLKITDVLYTNGFVRDTSQDLPHQLSAAVLEKYASQIEFIDYLSHSGAHRFQNYRESKIAVIGFGPLLSSLTQSLLQSGLPAFTILHTNVQQSEMKKLQSHIKSATSTDSETSITLLPFNINTCINDLANFDYVVYGNEDNNPEQLLMIQNICSNQSKSFLPVTLHEDQAFVGPFVSSDSAACWKTASLRLGKHDNEKNRSTSSSTASNLLANVAVFMLFKKITGVQENHENSIYYLNVETLEGSWHPVSPHPLVNKKMKIEKIDDPLLFLKKETTNRELDLHSLFYQITSSQTGIFQKFEEEDLTQLPLSQCKVKVADPFGENQSTLIISSGRTHEDARLEAGLAGIETYVERLFQQSPEAMSIGTGRSPAEGMCRALQNRLQEITMKSHDKIQVYAKVNLHSIKDSYSMFLIQALSTLGDEINLFLGKQVHGFPVVWVQQNKKCFGCVSLDENRALQNALQGALLYQQNKEKATSKNCIIASSILPNSGLKVINFPEQKEVPPIETLTSALEILSNSKCSAQFYTLRAESILNENTSGLFGITLSSGVQS</sequence>
<protein>
    <submittedName>
        <fullName evidence="1">Thiazole-containing bacteriocin maturation protein</fullName>
    </submittedName>
</protein>
<comment type="caution">
    <text evidence="1">The sequence shown here is derived from an EMBL/GenBank/DDBJ whole genome shotgun (WGS) entry which is preliminary data.</text>
</comment>
<dbReference type="Gene3D" id="3.40.50.720">
    <property type="entry name" value="NAD(P)-binding Rossmann-like Domain"/>
    <property type="match status" value="1"/>
</dbReference>
<organism evidence="1 2">
    <name type="scientific">Fictibacillus halophilus</name>
    <dbReference type="NCBI Taxonomy" id="1610490"/>
    <lineage>
        <taxon>Bacteria</taxon>
        <taxon>Bacillati</taxon>
        <taxon>Bacillota</taxon>
        <taxon>Bacilli</taxon>
        <taxon>Bacillales</taxon>
        <taxon>Fictibacillaceae</taxon>
        <taxon>Fictibacillus</taxon>
    </lineage>
</organism>
<keyword evidence="2" id="KW-1185">Reference proteome</keyword>
<accession>A0ABV2LI42</accession>
<evidence type="ECO:0000313" key="1">
    <source>
        <dbReference type="EMBL" id="MET3728264.1"/>
    </source>
</evidence>
<dbReference type="SUPFAM" id="SSF69572">
    <property type="entry name" value="Activating enzymes of the ubiquitin-like proteins"/>
    <property type="match status" value="1"/>
</dbReference>
<reference evidence="1 2" key="1">
    <citation type="submission" date="2024-06" db="EMBL/GenBank/DDBJ databases">
        <title>Genomic Encyclopedia of Type Strains, Phase IV (KMG-IV): sequencing the most valuable type-strain genomes for metagenomic binning, comparative biology and taxonomic classification.</title>
        <authorList>
            <person name="Goeker M."/>
        </authorList>
    </citation>
    <scope>NUCLEOTIDE SEQUENCE [LARGE SCALE GENOMIC DNA]</scope>
    <source>
        <strain evidence="1 2">DSM 100124</strain>
    </source>
</reference>
<dbReference type="RefSeq" id="WP_198767422.1">
    <property type="nucleotide sequence ID" value="NZ_JAEACF010000001.1"/>
</dbReference>
<dbReference type="Gene3D" id="3.90.930.60">
    <property type="match status" value="1"/>
</dbReference>
<dbReference type="EMBL" id="JBEPMP010000001">
    <property type="protein sequence ID" value="MET3728264.1"/>
    <property type="molecule type" value="Genomic_DNA"/>
</dbReference>
<gene>
    <name evidence="1" type="ORF">ABID52_001845</name>
</gene>
<dbReference type="InterPro" id="IPR035985">
    <property type="entry name" value="Ubiquitin-activating_enz"/>
</dbReference>
<dbReference type="Proteomes" id="UP001549097">
    <property type="component" value="Unassembled WGS sequence"/>
</dbReference>
<name>A0ABV2LI42_9BACL</name>